<dbReference type="GO" id="GO:0008270">
    <property type="term" value="F:zinc ion binding"/>
    <property type="evidence" value="ECO:0007669"/>
    <property type="project" value="UniProtKB-KW"/>
</dbReference>
<feature type="region of interest" description="Disordered" evidence="8">
    <location>
        <begin position="263"/>
        <end position="285"/>
    </location>
</feature>
<dbReference type="PANTHER" id="PTHR22770">
    <property type="entry name" value="UBIQUITIN CONJUGATING ENZYME 7 INTERACTING PROTEIN-RELATED"/>
    <property type="match status" value="1"/>
</dbReference>
<protein>
    <recommendedName>
        <fullName evidence="9">RING-type domain-containing protein</fullName>
    </recommendedName>
</protein>
<dbReference type="Proteomes" id="UP001168990">
    <property type="component" value="Unassembled WGS sequence"/>
</dbReference>
<proteinExistence type="predicted"/>
<evidence type="ECO:0000259" key="9">
    <source>
        <dbReference type="PROSITE" id="PS51873"/>
    </source>
</evidence>
<reference evidence="10" key="2">
    <citation type="submission" date="2023-03" db="EMBL/GenBank/DDBJ databases">
        <authorList>
            <person name="Inwood S.N."/>
            <person name="Skelly J.G."/>
            <person name="Guhlin J."/>
            <person name="Harrop T.W.R."/>
            <person name="Goldson S.G."/>
            <person name="Dearden P.K."/>
        </authorList>
    </citation>
    <scope>NUCLEOTIDE SEQUENCE</scope>
    <source>
        <strain evidence="10">Irish</strain>
        <tissue evidence="10">Whole body</tissue>
    </source>
</reference>
<dbReference type="InterPro" id="IPR051628">
    <property type="entry name" value="LUBAC_E3_Ligases"/>
</dbReference>
<evidence type="ECO:0000313" key="10">
    <source>
        <dbReference type="EMBL" id="KAK0173227.1"/>
    </source>
</evidence>
<feature type="compositionally biased region" description="Polar residues" evidence="8">
    <location>
        <begin position="265"/>
        <end position="282"/>
    </location>
</feature>
<feature type="compositionally biased region" description="Acidic residues" evidence="8">
    <location>
        <begin position="86"/>
        <end position="99"/>
    </location>
</feature>
<dbReference type="Gene3D" id="1.20.120.1750">
    <property type="match status" value="1"/>
</dbReference>
<evidence type="ECO:0000256" key="8">
    <source>
        <dbReference type="SAM" id="MobiDB-lite"/>
    </source>
</evidence>
<comment type="pathway">
    <text evidence="1">Protein modification; protein ubiquitination.</text>
</comment>
<dbReference type="PANTHER" id="PTHR22770:SF47">
    <property type="entry name" value="E3 UBIQUITIN-PROTEIN LIGASE RNF216"/>
    <property type="match status" value="1"/>
</dbReference>
<evidence type="ECO:0000256" key="1">
    <source>
        <dbReference type="ARBA" id="ARBA00004906"/>
    </source>
</evidence>
<name>A0AA39FP49_9HYME</name>
<dbReference type="InterPro" id="IPR044066">
    <property type="entry name" value="TRIAD_supradom"/>
</dbReference>
<dbReference type="Pfam" id="PF26200">
    <property type="entry name" value="Rcat_RNF216"/>
    <property type="match status" value="1"/>
</dbReference>
<dbReference type="GO" id="GO:0016740">
    <property type="term" value="F:transferase activity"/>
    <property type="evidence" value="ECO:0007669"/>
    <property type="project" value="UniProtKB-KW"/>
</dbReference>
<accession>A0AA39FP49</accession>
<dbReference type="PROSITE" id="PS51873">
    <property type="entry name" value="TRIAD"/>
    <property type="match status" value="1"/>
</dbReference>
<evidence type="ECO:0000256" key="5">
    <source>
        <dbReference type="ARBA" id="ARBA00022771"/>
    </source>
</evidence>
<keyword evidence="3" id="KW-0479">Metal-binding</keyword>
<evidence type="ECO:0000256" key="3">
    <source>
        <dbReference type="ARBA" id="ARBA00022723"/>
    </source>
</evidence>
<dbReference type="CDD" id="cd20339">
    <property type="entry name" value="BRcat_RBR_RNF216"/>
    <property type="match status" value="1"/>
</dbReference>
<gene>
    <name evidence="10" type="ORF">PV328_006458</name>
</gene>
<dbReference type="SUPFAM" id="SSF57850">
    <property type="entry name" value="RING/U-box"/>
    <property type="match status" value="2"/>
</dbReference>
<feature type="region of interest" description="Disordered" evidence="8">
    <location>
        <begin position="1"/>
        <end position="110"/>
    </location>
</feature>
<keyword evidence="2" id="KW-0808">Transferase</keyword>
<evidence type="ECO:0000256" key="2">
    <source>
        <dbReference type="ARBA" id="ARBA00022679"/>
    </source>
</evidence>
<evidence type="ECO:0000256" key="6">
    <source>
        <dbReference type="ARBA" id="ARBA00022786"/>
    </source>
</evidence>
<comment type="caution">
    <text evidence="10">The sequence shown here is derived from an EMBL/GenBank/DDBJ whole genome shotgun (WGS) entry which is preliminary data.</text>
</comment>
<evidence type="ECO:0000313" key="11">
    <source>
        <dbReference type="Proteomes" id="UP001168990"/>
    </source>
</evidence>
<keyword evidence="5" id="KW-0863">Zinc-finger</keyword>
<reference evidence="10" key="1">
    <citation type="journal article" date="2023" name="bioRxiv">
        <title>Scaffold-level genome assemblies of two parasitoid biocontrol wasps reveal the parthenogenesis mechanism and an associated novel virus.</title>
        <authorList>
            <person name="Inwood S."/>
            <person name="Skelly J."/>
            <person name="Guhlin J."/>
            <person name="Harrop T."/>
            <person name="Goldson S."/>
            <person name="Dearden P."/>
        </authorList>
    </citation>
    <scope>NUCLEOTIDE SEQUENCE</scope>
    <source>
        <strain evidence="10">Irish</strain>
        <tissue evidence="10">Whole body</tissue>
    </source>
</reference>
<sequence>MDITLEEESSSQSFSEDNYTGCFLDSSSNSDDFDDYGEREPEPCFRQTYYSSDESAPSESEQENTSTDNTCSSHDDESDSNIIRTEDEEESIEMLEENNNDPNNNMENENSDSQEFIAMVQAPISPQPGCSKDADIECNSNELEINSIADRIMKQISKITHESIVIALNKAKNEGNNKQISLHDLLSVSQVESNHSDVDSLNVKNIDKPNEPMIESTSSMKAELFNKNVFIDLTTAIDDPVVNDKPAVILNETTGNDCGRILSPRSRTPISNNSLDSSIESTSKSDDNYNVEAKISKIIHEKPIVKLPEPEAHNRKVHVGGIRSDIIGISKGLDSLPLKSKLTDKLETNINSKLVPNIYRINEPNEVTKNNKGKQILNATNRKYHDDTTIVYKHQPPKLVGSIKVIPHSNAPATVTSNDYKRKHIDSSLPKSSVNVLNLEQLARTRQDFIPSLISISKPTVNINNIKMSNQNPKRFANSSGFHVHNDKPIQKTELKVNVGPVNIHRCKVNAQTLQMPSTIKVPRNNPMQQCARVVNQMIGMFDIPTSGPQFAPPQSRRLLDIIPPVQLQRPIDYHDLTQPGPSQCDVESTASISSEIYNKLRAMFPNLNRDYIKKFCPSRLEMDRDVQLSNIVDRMLMEEPLWEYDIDAEQIIHDTGVDNINNINNVPNVEETCEYLAGIFPDADPHYLRQKAIMFKDENEVKTFVDQQLQNPDYPTREQYLAKLKITEEQKRYTTNFVVADFVKIFPDPFSYFENPNRICKHNIVCSEFLKAMFNRIRVHTISHIYAVSKYNMSLAAKRLKLSVEEMKSRRGSREIPTADIPILQEIAFIRHQDEIRSYINETQLKERNEFQTLKMQGKLLVCQCCYDDECMPSKCSTCENGHNFCNSCIITGTDSKLGDGEAHVPCFMACGSEFSLSTLQNILLPTKFSILLKKRQAAEVMAAGLEGLVSCPFCHFASIPPEGDKVFKCLNPECMKESCIKCKEPNHVPLRCDEVSKADKARKYIEEKMTQALARTCYKCKRSFFKEEGCNKITCPCGAIMCYLCDKPIKDYSHFAGQGSNEKNKCPLWTDNQRVNAETVRKVAEVARSELLREDPTLIINTDKLAPDLPPPTSGPHNQIHGADNIAVQLAARVMKEHRR</sequence>
<keyword evidence="6" id="KW-0833">Ubl conjugation pathway</keyword>
<keyword evidence="7" id="KW-0862">Zinc</keyword>
<dbReference type="InterPro" id="IPR047546">
    <property type="entry name" value="Rcat_RBR_RNF216"/>
</dbReference>
<feature type="domain" description="RING-type" evidence="9">
    <location>
        <begin position="860"/>
        <end position="1068"/>
    </location>
</feature>
<dbReference type="AlphaFoldDB" id="A0AA39FP49"/>
<evidence type="ECO:0000256" key="7">
    <source>
        <dbReference type="ARBA" id="ARBA00022833"/>
    </source>
</evidence>
<keyword evidence="4" id="KW-0677">Repeat</keyword>
<dbReference type="CDD" id="cd20353">
    <property type="entry name" value="Rcat_RBR_RNF216"/>
    <property type="match status" value="1"/>
</dbReference>
<organism evidence="10 11">
    <name type="scientific">Microctonus aethiopoides</name>
    <dbReference type="NCBI Taxonomy" id="144406"/>
    <lineage>
        <taxon>Eukaryota</taxon>
        <taxon>Metazoa</taxon>
        <taxon>Ecdysozoa</taxon>
        <taxon>Arthropoda</taxon>
        <taxon>Hexapoda</taxon>
        <taxon>Insecta</taxon>
        <taxon>Pterygota</taxon>
        <taxon>Neoptera</taxon>
        <taxon>Endopterygota</taxon>
        <taxon>Hymenoptera</taxon>
        <taxon>Apocrita</taxon>
        <taxon>Ichneumonoidea</taxon>
        <taxon>Braconidae</taxon>
        <taxon>Euphorinae</taxon>
        <taxon>Microctonus</taxon>
    </lineage>
</organism>
<dbReference type="InterPro" id="IPR047545">
    <property type="entry name" value="BRcat_RBR_RNF216"/>
</dbReference>
<keyword evidence="11" id="KW-1185">Reference proteome</keyword>
<evidence type="ECO:0000256" key="4">
    <source>
        <dbReference type="ARBA" id="ARBA00022737"/>
    </source>
</evidence>
<feature type="compositionally biased region" description="Polar residues" evidence="8">
    <location>
        <begin position="48"/>
        <end position="72"/>
    </location>
</feature>
<dbReference type="EMBL" id="JAQQBS010000002">
    <property type="protein sequence ID" value="KAK0173227.1"/>
    <property type="molecule type" value="Genomic_DNA"/>
</dbReference>